<evidence type="ECO:0000256" key="1">
    <source>
        <dbReference type="ARBA" id="ARBA00001947"/>
    </source>
</evidence>
<keyword evidence="7" id="KW-0479">Metal-binding</keyword>
<dbReference type="PANTHER" id="PTHR11079:SF202">
    <property type="entry name" value="TRNA-SPECIFIC ADENOSINE DEAMINASE"/>
    <property type="match status" value="1"/>
</dbReference>
<comment type="caution">
    <text evidence="12">The sequence shown here is derived from an EMBL/GenBank/DDBJ whole genome shotgun (WGS) entry which is preliminary data.</text>
</comment>
<name>A0A644XGV6_9ZZZZ</name>
<dbReference type="InterPro" id="IPR002125">
    <property type="entry name" value="CMP_dCMP_dom"/>
</dbReference>
<evidence type="ECO:0000256" key="9">
    <source>
        <dbReference type="ARBA" id="ARBA00022833"/>
    </source>
</evidence>
<protein>
    <recommendedName>
        <fullName evidence="5">tRNA-specific adenosine deaminase 2</fullName>
        <ecNumber evidence="4">3.5.4.33</ecNumber>
    </recommendedName>
</protein>
<evidence type="ECO:0000256" key="2">
    <source>
        <dbReference type="ARBA" id="ARBA00010669"/>
    </source>
</evidence>
<comment type="cofactor">
    <cofactor evidence="1">
        <name>Zn(2+)</name>
        <dbReference type="ChEBI" id="CHEBI:29105"/>
    </cofactor>
</comment>
<dbReference type="HAMAP" id="MF_00972">
    <property type="entry name" value="tRNA_aden_deaminase"/>
    <property type="match status" value="1"/>
</dbReference>
<reference evidence="12" key="1">
    <citation type="submission" date="2019-08" db="EMBL/GenBank/DDBJ databases">
        <authorList>
            <person name="Kucharzyk K."/>
            <person name="Murdoch R.W."/>
            <person name="Higgins S."/>
            <person name="Loffler F."/>
        </authorList>
    </citation>
    <scope>NUCLEOTIDE SEQUENCE</scope>
</reference>
<dbReference type="Pfam" id="PF00383">
    <property type="entry name" value="dCMP_cyt_deam_1"/>
    <property type="match status" value="1"/>
</dbReference>
<gene>
    <name evidence="12" type="primary">tadA_32</name>
    <name evidence="12" type="ORF">SDC9_59691</name>
</gene>
<dbReference type="InterPro" id="IPR016192">
    <property type="entry name" value="APOBEC/CMP_deaminase_Zn-bd"/>
</dbReference>
<keyword evidence="9" id="KW-0862">Zinc</keyword>
<feature type="domain" description="CMP/dCMP-type deaminase" evidence="11">
    <location>
        <begin position="6"/>
        <end position="116"/>
    </location>
</feature>
<dbReference type="CDD" id="cd01285">
    <property type="entry name" value="nucleoside_deaminase"/>
    <property type="match status" value="1"/>
</dbReference>
<evidence type="ECO:0000313" key="12">
    <source>
        <dbReference type="EMBL" id="MPM13334.1"/>
    </source>
</evidence>
<comment type="catalytic activity">
    <reaction evidence="10">
        <text>adenosine(34) in tRNA + H2O + H(+) = inosine(34) in tRNA + NH4(+)</text>
        <dbReference type="Rhea" id="RHEA:43168"/>
        <dbReference type="Rhea" id="RHEA-COMP:10373"/>
        <dbReference type="Rhea" id="RHEA-COMP:10374"/>
        <dbReference type="ChEBI" id="CHEBI:15377"/>
        <dbReference type="ChEBI" id="CHEBI:15378"/>
        <dbReference type="ChEBI" id="CHEBI:28938"/>
        <dbReference type="ChEBI" id="CHEBI:74411"/>
        <dbReference type="ChEBI" id="CHEBI:82852"/>
        <dbReference type="EC" id="3.5.4.33"/>
    </reaction>
</comment>
<evidence type="ECO:0000256" key="6">
    <source>
        <dbReference type="ARBA" id="ARBA00022694"/>
    </source>
</evidence>
<evidence type="ECO:0000256" key="4">
    <source>
        <dbReference type="ARBA" id="ARBA00012740"/>
    </source>
</evidence>
<dbReference type="GO" id="GO:0002100">
    <property type="term" value="P:tRNA wobble adenosine to inosine editing"/>
    <property type="evidence" value="ECO:0007669"/>
    <property type="project" value="InterPro"/>
</dbReference>
<evidence type="ECO:0000256" key="5">
    <source>
        <dbReference type="ARBA" id="ARBA00019216"/>
    </source>
</evidence>
<sequence>MDKQVIDHQLFMGEAFKEALKAYDKGEIPVGAVVVIGGKVVARAHNQTETLNDPTAHAEMLAITSATNTFGGKYIDKATLYVTLEPCPMCAAALNWAQVKCVVFGASDSKRGFSLYTPSLLHPRCEVIAGIMEDESSELVRQFFKSIRGK</sequence>
<evidence type="ECO:0000256" key="10">
    <source>
        <dbReference type="ARBA" id="ARBA00048045"/>
    </source>
</evidence>
<evidence type="ECO:0000256" key="7">
    <source>
        <dbReference type="ARBA" id="ARBA00022723"/>
    </source>
</evidence>
<dbReference type="GO" id="GO:0052717">
    <property type="term" value="F:tRNA-specific adenosine-34 deaminase activity"/>
    <property type="evidence" value="ECO:0007669"/>
    <property type="project" value="UniProtKB-EC"/>
</dbReference>
<proteinExistence type="inferred from homology"/>
<dbReference type="PANTHER" id="PTHR11079">
    <property type="entry name" value="CYTOSINE DEAMINASE FAMILY MEMBER"/>
    <property type="match status" value="1"/>
</dbReference>
<dbReference type="InterPro" id="IPR016193">
    <property type="entry name" value="Cytidine_deaminase-like"/>
</dbReference>
<comment type="similarity">
    <text evidence="2">Belongs to the cytidine and deoxycytidylate deaminase family. ADAT2 subfamily.</text>
</comment>
<dbReference type="EC" id="3.5.4.33" evidence="4"/>
<comment type="subunit">
    <text evidence="3">Homodimer.</text>
</comment>
<dbReference type="AlphaFoldDB" id="A0A644XGV6"/>
<organism evidence="12">
    <name type="scientific">bioreactor metagenome</name>
    <dbReference type="NCBI Taxonomy" id="1076179"/>
    <lineage>
        <taxon>unclassified sequences</taxon>
        <taxon>metagenomes</taxon>
        <taxon>ecological metagenomes</taxon>
    </lineage>
</organism>
<evidence type="ECO:0000259" key="11">
    <source>
        <dbReference type="PROSITE" id="PS51747"/>
    </source>
</evidence>
<keyword evidence="6" id="KW-0819">tRNA processing</keyword>
<keyword evidence="8 12" id="KW-0378">Hydrolase</keyword>
<dbReference type="SUPFAM" id="SSF53927">
    <property type="entry name" value="Cytidine deaminase-like"/>
    <property type="match status" value="1"/>
</dbReference>
<dbReference type="GO" id="GO:0008270">
    <property type="term" value="F:zinc ion binding"/>
    <property type="evidence" value="ECO:0007669"/>
    <property type="project" value="InterPro"/>
</dbReference>
<evidence type="ECO:0000256" key="8">
    <source>
        <dbReference type="ARBA" id="ARBA00022801"/>
    </source>
</evidence>
<dbReference type="EMBL" id="VSSQ01002105">
    <property type="protein sequence ID" value="MPM13334.1"/>
    <property type="molecule type" value="Genomic_DNA"/>
</dbReference>
<dbReference type="PROSITE" id="PS00903">
    <property type="entry name" value="CYT_DCMP_DEAMINASES_1"/>
    <property type="match status" value="1"/>
</dbReference>
<accession>A0A644XGV6</accession>
<dbReference type="InterPro" id="IPR028883">
    <property type="entry name" value="tRNA_aden_deaminase"/>
</dbReference>
<dbReference type="Gene3D" id="3.40.140.10">
    <property type="entry name" value="Cytidine Deaminase, domain 2"/>
    <property type="match status" value="1"/>
</dbReference>
<dbReference type="PROSITE" id="PS51747">
    <property type="entry name" value="CYT_DCMP_DEAMINASES_2"/>
    <property type="match status" value="1"/>
</dbReference>
<evidence type="ECO:0000256" key="3">
    <source>
        <dbReference type="ARBA" id="ARBA00011738"/>
    </source>
</evidence>